<keyword evidence="1" id="KW-1133">Transmembrane helix</keyword>
<dbReference type="Pfam" id="PF14093">
    <property type="entry name" value="DUF4271"/>
    <property type="match status" value="1"/>
</dbReference>
<evidence type="ECO:0000313" key="2">
    <source>
        <dbReference type="EMBL" id="SDG13985.1"/>
    </source>
</evidence>
<feature type="transmembrane region" description="Helical" evidence="1">
    <location>
        <begin position="197"/>
        <end position="218"/>
    </location>
</feature>
<feature type="transmembrane region" description="Helical" evidence="1">
    <location>
        <begin position="44"/>
        <end position="62"/>
    </location>
</feature>
<proteinExistence type="predicted"/>
<evidence type="ECO:0000313" key="3">
    <source>
        <dbReference type="Proteomes" id="UP000198779"/>
    </source>
</evidence>
<dbReference type="Proteomes" id="UP000198779">
    <property type="component" value="Unassembled WGS sequence"/>
</dbReference>
<protein>
    <recommendedName>
        <fullName evidence="4">DUF4271 domain-containing protein</fullName>
    </recommendedName>
</protein>
<keyword evidence="3" id="KW-1185">Reference proteome</keyword>
<evidence type="ECO:0008006" key="4">
    <source>
        <dbReference type="Google" id="ProtNLM"/>
    </source>
</evidence>
<organism evidence="2 3">
    <name type="scientific">Prevotella communis</name>
    <dbReference type="NCBI Taxonomy" id="2913614"/>
    <lineage>
        <taxon>Bacteria</taxon>
        <taxon>Pseudomonadati</taxon>
        <taxon>Bacteroidota</taxon>
        <taxon>Bacteroidia</taxon>
        <taxon>Bacteroidales</taxon>
        <taxon>Prevotellaceae</taxon>
        <taxon>Prevotella</taxon>
    </lineage>
</organism>
<feature type="transmembrane region" description="Helical" evidence="1">
    <location>
        <begin position="125"/>
        <end position="146"/>
    </location>
</feature>
<reference evidence="3" key="1">
    <citation type="submission" date="2016-10" db="EMBL/GenBank/DDBJ databases">
        <authorList>
            <person name="Varghese N."/>
            <person name="Submissions S."/>
        </authorList>
    </citation>
    <scope>NUCLEOTIDE SEQUENCE [LARGE SCALE GENOMIC DNA]</scope>
    <source>
        <strain evidence="3">BP1-148</strain>
    </source>
</reference>
<feature type="transmembrane region" description="Helical" evidence="1">
    <location>
        <begin position="167"/>
        <end position="191"/>
    </location>
</feature>
<dbReference type="EMBL" id="FNCQ01000001">
    <property type="protein sequence ID" value="SDG13985.1"/>
    <property type="molecule type" value="Genomic_DNA"/>
</dbReference>
<dbReference type="AlphaFoldDB" id="A0A1G7RTC1"/>
<dbReference type="RefSeq" id="WP_091813471.1">
    <property type="nucleotide sequence ID" value="NZ_FNCQ01000001.1"/>
</dbReference>
<keyword evidence="1" id="KW-0472">Membrane</keyword>
<gene>
    <name evidence="2" type="ORF">SAMN04487901_10190</name>
</gene>
<dbReference type="InterPro" id="IPR025367">
    <property type="entry name" value="DUF4271"/>
</dbReference>
<accession>A0A1G7RTC1</accession>
<feature type="transmembrane region" description="Helical" evidence="1">
    <location>
        <begin position="95"/>
        <end position="113"/>
    </location>
</feature>
<feature type="transmembrane region" description="Helical" evidence="1">
    <location>
        <begin position="230"/>
        <end position="250"/>
    </location>
</feature>
<evidence type="ECO:0000256" key="1">
    <source>
        <dbReference type="SAM" id="Phobius"/>
    </source>
</evidence>
<keyword evidence="1" id="KW-0812">Transmembrane</keyword>
<sequence>MTSSTHLGFEPLINDSLLCAAQAHSSRFGVLGHPIPSQLGNDDLTTITLLLCFVTIAASIAFTRNFISRQLRNFFYEVHSEELNNVTSNELRFEILLVVIDCMLLGIASYIAASEKIPGIFVRDTVFTNIIILSALFGGYFLCKWLMHFVVDPVFFGGKKTIQLFKVQLFITACSTTLTLPLVMLLVFFDLSVEKCIFYFCGVLILNKILTFYKCWFIFFRQKGFFLQTFLYFCALEITPLLAFSGVWLMTVNNLKINF</sequence>
<dbReference type="STRING" id="645274.SAMN04487901_10190"/>
<name>A0A1G7RTC1_9BACT</name>